<dbReference type="RefSeq" id="WP_127455211.1">
    <property type="nucleotide sequence ID" value="NZ_JAROBY010000041.1"/>
</dbReference>
<comment type="similarity">
    <text evidence="1">Belongs to the peptidase C40 family.</text>
</comment>
<sequence>MKKASLFLLGLALSFVVQVGSAFAETPLSQTVNELVGTPYKWGGTTKAGFDCSGFLRFVYNKFGVELTRTSKEQAQLGEWVSQDDLRPGDLVFFHTFGTGISHAGVYVGNGAFAHAADDGVKIDKLSMSYYAKRYVTARRVLSDDAYAQVMKDNGN</sequence>
<dbReference type="InterPro" id="IPR038765">
    <property type="entry name" value="Papain-like_cys_pep_sf"/>
</dbReference>
<dbReference type="InterPro" id="IPR000064">
    <property type="entry name" value="NLP_P60_dom"/>
</dbReference>
<feature type="signal peptide" evidence="5">
    <location>
        <begin position="1"/>
        <end position="24"/>
    </location>
</feature>
<evidence type="ECO:0000256" key="2">
    <source>
        <dbReference type="ARBA" id="ARBA00022670"/>
    </source>
</evidence>
<proteinExistence type="inferred from homology"/>
<evidence type="ECO:0000313" key="7">
    <source>
        <dbReference type="EMBL" id="MEB4796862.1"/>
    </source>
</evidence>
<dbReference type="Proteomes" id="UP001355653">
    <property type="component" value="Unassembled WGS sequence"/>
</dbReference>
<dbReference type="SUPFAM" id="SSF54001">
    <property type="entry name" value="Cysteine proteinases"/>
    <property type="match status" value="1"/>
</dbReference>
<keyword evidence="4" id="KW-0788">Thiol protease</keyword>
<evidence type="ECO:0000313" key="8">
    <source>
        <dbReference type="Proteomes" id="UP001355653"/>
    </source>
</evidence>
<evidence type="ECO:0000256" key="1">
    <source>
        <dbReference type="ARBA" id="ARBA00007074"/>
    </source>
</evidence>
<keyword evidence="3" id="KW-0378">Hydrolase</keyword>
<keyword evidence="8" id="KW-1185">Reference proteome</keyword>
<comment type="caution">
    <text evidence="7">The sequence shown here is derived from an EMBL/GenBank/DDBJ whole genome shotgun (WGS) entry which is preliminary data.</text>
</comment>
<protein>
    <submittedName>
        <fullName evidence="7">C40 family peptidase</fullName>
    </submittedName>
</protein>
<evidence type="ECO:0000259" key="6">
    <source>
        <dbReference type="PROSITE" id="PS51935"/>
    </source>
</evidence>
<organism evidence="7 8">
    <name type="scientific">Paenibacillus chondroitinus</name>
    <dbReference type="NCBI Taxonomy" id="59842"/>
    <lineage>
        <taxon>Bacteria</taxon>
        <taxon>Bacillati</taxon>
        <taxon>Bacillota</taxon>
        <taxon>Bacilli</taxon>
        <taxon>Bacillales</taxon>
        <taxon>Paenibacillaceae</taxon>
        <taxon>Paenibacillus</taxon>
    </lineage>
</organism>
<keyword evidence="5" id="KW-0732">Signal</keyword>
<gene>
    <name evidence="7" type="ORF">P5G65_23455</name>
</gene>
<accession>A0ABU6DJ67</accession>
<reference evidence="7 8" key="1">
    <citation type="submission" date="2023-03" db="EMBL/GenBank/DDBJ databases">
        <title>Bacillus Genome Sequencing.</title>
        <authorList>
            <person name="Dunlap C."/>
        </authorList>
    </citation>
    <scope>NUCLEOTIDE SEQUENCE [LARGE SCALE GENOMIC DNA]</scope>
    <source>
        <strain evidence="7 8">NRS-1351</strain>
    </source>
</reference>
<dbReference type="Gene3D" id="3.90.1720.10">
    <property type="entry name" value="endopeptidase domain like (from Nostoc punctiforme)"/>
    <property type="match status" value="1"/>
</dbReference>
<feature type="domain" description="NlpC/P60" evidence="6">
    <location>
        <begin position="21"/>
        <end position="142"/>
    </location>
</feature>
<feature type="chain" id="PRO_5045885000" evidence="5">
    <location>
        <begin position="25"/>
        <end position="156"/>
    </location>
</feature>
<dbReference type="InterPro" id="IPR051202">
    <property type="entry name" value="Peptidase_C40"/>
</dbReference>
<dbReference type="PROSITE" id="PS51935">
    <property type="entry name" value="NLPC_P60"/>
    <property type="match status" value="1"/>
</dbReference>
<keyword evidence="2" id="KW-0645">Protease</keyword>
<dbReference type="EMBL" id="JAROBY010000041">
    <property type="protein sequence ID" value="MEB4796862.1"/>
    <property type="molecule type" value="Genomic_DNA"/>
</dbReference>
<dbReference type="PANTHER" id="PTHR47053:SF1">
    <property type="entry name" value="MUREIN DD-ENDOPEPTIDASE MEPH-RELATED"/>
    <property type="match status" value="1"/>
</dbReference>
<evidence type="ECO:0000256" key="5">
    <source>
        <dbReference type="SAM" id="SignalP"/>
    </source>
</evidence>
<name>A0ABU6DJ67_9BACL</name>
<dbReference type="Pfam" id="PF00877">
    <property type="entry name" value="NLPC_P60"/>
    <property type="match status" value="1"/>
</dbReference>
<dbReference type="PANTHER" id="PTHR47053">
    <property type="entry name" value="MUREIN DD-ENDOPEPTIDASE MEPH-RELATED"/>
    <property type="match status" value="1"/>
</dbReference>
<evidence type="ECO:0000256" key="4">
    <source>
        <dbReference type="ARBA" id="ARBA00022807"/>
    </source>
</evidence>
<evidence type="ECO:0000256" key="3">
    <source>
        <dbReference type="ARBA" id="ARBA00022801"/>
    </source>
</evidence>